<name>A0A7S3HW65_9SPIT</name>
<proteinExistence type="predicted"/>
<evidence type="ECO:0000256" key="2">
    <source>
        <dbReference type="SAM" id="Phobius"/>
    </source>
</evidence>
<gene>
    <name evidence="3" type="ORF">FEHR0123_LOCUS1045</name>
</gene>
<reference evidence="3" key="1">
    <citation type="submission" date="2021-01" db="EMBL/GenBank/DDBJ databases">
        <authorList>
            <person name="Corre E."/>
            <person name="Pelletier E."/>
            <person name="Niang G."/>
            <person name="Scheremetjew M."/>
            <person name="Finn R."/>
            <person name="Kale V."/>
            <person name="Holt S."/>
            <person name="Cochrane G."/>
            <person name="Meng A."/>
            <person name="Brown T."/>
            <person name="Cohen L."/>
        </authorList>
    </citation>
    <scope>NUCLEOTIDE SEQUENCE</scope>
    <source>
        <strain evidence="3">Fehren 1</strain>
    </source>
</reference>
<feature type="compositionally biased region" description="Basic and acidic residues" evidence="1">
    <location>
        <begin position="169"/>
        <end position="193"/>
    </location>
</feature>
<feature type="transmembrane region" description="Helical" evidence="2">
    <location>
        <begin position="32"/>
        <end position="52"/>
    </location>
</feature>
<feature type="transmembrane region" description="Helical" evidence="2">
    <location>
        <begin position="58"/>
        <end position="84"/>
    </location>
</feature>
<dbReference type="EMBL" id="HBIE01003079">
    <property type="protein sequence ID" value="CAE0306140.1"/>
    <property type="molecule type" value="Transcribed_RNA"/>
</dbReference>
<protein>
    <submittedName>
        <fullName evidence="3">Uncharacterized protein</fullName>
    </submittedName>
</protein>
<organism evidence="3">
    <name type="scientific">Favella ehrenbergii</name>
    <dbReference type="NCBI Taxonomy" id="182087"/>
    <lineage>
        <taxon>Eukaryota</taxon>
        <taxon>Sar</taxon>
        <taxon>Alveolata</taxon>
        <taxon>Ciliophora</taxon>
        <taxon>Intramacronucleata</taxon>
        <taxon>Spirotrichea</taxon>
        <taxon>Choreotrichia</taxon>
        <taxon>Tintinnida</taxon>
        <taxon>Xystonellidae</taxon>
        <taxon>Favella</taxon>
    </lineage>
</organism>
<feature type="compositionally biased region" description="Acidic residues" evidence="1">
    <location>
        <begin position="194"/>
        <end position="219"/>
    </location>
</feature>
<accession>A0A7S3HW65</accession>
<evidence type="ECO:0000313" key="3">
    <source>
        <dbReference type="EMBL" id="CAE0306140.1"/>
    </source>
</evidence>
<keyword evidence="2" id="KW-0812">Transmembrane</keyword>
<dbReference type="AlphaFoldDB" id="A0A7S3HW65"/>
<evidence type="ECO:0000256" key="1">
    <source>
        <dbReference type="SAM" id="MobiDB-lite"/>
    </source>
</evidence>
<sequence>MFKHHEDGEFKAGEIKKGDTNFWELGHVLGHYASLIIMGGAACTQLLTIFGIAPEINYLVWTMGVGTVLYIIENISTILTLLAYDKAHTYLAKTTSTSTELTNAATVSKGALKDFIKHQAKHAVIELALWGNKDDWYLSQFLATTPEGRSKMLDKLEDTMHHVEEEFGVEHSEGHGHGEHKEGEEHDHEGEEKMAEDEEAEEGAEAGEEEADEDAEDDQ</sequence>
<feature type="region of interest" description="Disordered" evidence="1">
    <location>
        <begin position="169"/>
        <end position="219"/>
    </location>
</feature>
<keyword evidence="2" id="KW-1133">Transmembrane helix</keyword>
<keyword evidence="2" id="KW-0472">Membrane</keyword>